<reference evidence="1 2" key="1">
    <citation type="submission" date="2016-03" db="EMBL/GenBank/DDBJ databases">
        <title>Genome sequence of Nesiotobacter sp. nov., a moderately halophilic alphaproteobacterium isolated from the Yellow Sea, China.</title>
        <authorList>
            <person name="Zhang G."/>
            <person name="Zhang R."/>
        </authorList>
    </citation>
    <scope>NUCLEOTIDE SEQUENCE [LARGE SCALE GENOMIC DNA]</scope>
    <source>
        <strain evidence="1 2">WB1-6</strain>
    </source>
</reference>
<sequence length="101" mass="11471">MQNLSNSFRVVQIFSDFVSWGTGRIGKVISLCEHACVRQASDLFIRTVALNTRLEKMERHGLLERRSEQAHESPLMGTSLPRFDNTRMGAGLSFLISSQWD</sequence>
<keyword evidence="2" id="KW-1185">Reference proteome</keyword>
<comment type="caution">
    <text evidence="1">The sequence shown here is derived from an EMBL/GenBank/DDBJ whole genome shotgun (WGS) entry which is preliminary data.</text>
</comment>
<organism evidence="1 2">
    <name type="scientific">Pseudovibrio exalbescens</name>
    <dbReference type="NCBI Taxonomy" id="197461"/>
    <lineage>
        <taxon>Bacteria</taxon>
        <taxon>Pseudomonadati</taxon>
        <taxon>Pseudomonadota</taxon>
        <taxon>Alphaproteobacteria</taxon>
        <taxon>Hyphomicrobiales</taxon>
        <taxon>Stappiaceae</taxon>
        <taxon>Pseudovibrio</taxon>
    </lineage>
</organism>
<dbReference type="EMBL" id="LVVZ01000020">
    <property type="protein sequence ID" value="OKL43363.1"/>
    <property type="molecule type" value="Genomic_DNA"/>
</dbReference>
<gene>
    <name evidence="1" type="ORF">A3843_14160</name>
</gene>
<protein>
    <submittedName>
        <fullName evidence="1">Uncharacterized protein</fullName>
    </submittedName>
</protein>
<accession>A0A1U7JF47</accession>
<proteinExistence type="predicted"/>
<name>A0A1U7JF47_9HYPH</name>
<evidence type="ECO:0000313" key="2">
    <source>
        <dbReference type="Proteomes" id="UP000185783"/>
    </source>
</evidence>
<evidence type="ECO:0000313" key="1">
    <source>
        <dbReference type="EMBL" id="OKL43363.1"/>
    </source>
</evidence>
<dbReference type="Proteomes" id="UP000185783">
    <property type="component" value="Unassembled WGS sequence"/>
</dbReference>
<dbReference type="AlphaFoldDB" id="A0A1U7JF47"/>